<feature type="transmembrane region" description="Helical" evidence="6">
    <location>
        <begin position="202"/>
        <end position="222"/>
    </location>
</feature>
<reference evidence="9" key="2">
    <citation type="submission" date="2020-10" db="UniProtKB">
        <authorList>
            <consortium name="WormBaseParasite"/>
        </authorList>
    </citation>
    <scope>IDENTIFICATION</scope>
</reference>
<evidence type="ECO:0000256" key="1">
    <source>
        <dbReference type="ARBA" id="ARBA00004141"/>
    </source>
</evidence>
<evidence type="ECO:0000256" key="5">
    <source>
        <dbReference type="ARBA" id="ARBA00023136"/>
    </source>
</evidence>
<protein>
    <submittedName>
        <fullName evidence="9">MFS domain-containing protein</fullName>
    </submittedName>
</protein>
<evidence type="ECO:0000256" key="6">
    <source>
        <dbReference type="SAM" id="Phobius"/>
    </source>
</evidence>
<dbReference type="SUPFAM" id="SSF103473">
    <property type="entry name" value="MFS general substrate transporter"/>
    <property type="match status" value="1"/>
</dbReference>
<sequence length="452" mass="49595">MQKYDGSNRSRILFILISILIIDLISFTCILPLFPTILDGYAKAVPKDALYSKFVESVQSLEAAIGVPKLERYSNVFFGGVLGSLFSFLQYLSSPILGSLSDVYGRKPILFIATLGSLFSYYVWSISDTFAIFLVSRVIGGFSKASVSIATAVVSDLCTIDQRGRGMAFVGVAFSVAFILGPMIGAYFSVNSARFGADALFNAPRFAMALTILELILIWGLLPETADKSKPKQSIFTAAYDYISPISLLNFKILQKSLPKQSLDKIQAYGRVYFIYLFIYSGLEFTLSFYTHIMFKYDGMQQGRMYFVAGILMILTQGGYARRISTGKHHKSAFAGVLLLVPAYVIISLATSQWQFYIGLCLYALASAIVVPCLTTLVSQLSPEAEKGATMGVFRSLGALSRAAGPVFGSLTFWLVGPQACYIFGAMLFAIPLVMLRRVSLVDESKPVKKVD</sequence>
<evidence type="ECO:0000256" key="2">
    <source>
        <dbReference type="ARBA" id="ARBA00022448"/>
    </source>
</evidence>
<keyword evidence="2" id="KW-0813">Transport</keyword>
<dbReference type="Pfam" id="PF07690">
    <property type="entry name" value="MFS_1"/>
    <property type="match status" value="1"/>
</dbReference>
<dbReference type="PROSITE" id="PS50850">
    <property type="entry name" value="MFS"/>
    <property type="match status" value="1"/>
</dbReference>
<feature type="transmembrane region" description="Helical" evidence="6">
    <location>
        <begin position="305"/>
        <end position="321"/>
    </location>
</feature>
<dbReference type="InterPro" id="IPR020846">
    <property type="entry name" value="MFS_dom"/>
</dbReference>
<dbReference type="WBParaSite" id="Pan_g2794.t1">
    <property type="protein sequence ID" value="Pan_g2794.t1"/>
    <property type="gene ID" value="Pan_g2794"/>
</dbReference>
<feature type="transmembrane region" description="Helical" evidence="6">
    <location>
        <begin position="130"/>
        <end position="154"/>
    </location>
</feature>
<dbReference type="GO" id="GO:0022857">
    <property type="term" value="F:transmembrane transporter activity"/>
    <property type="evidence" value="ECO:0007669"/>
    <property type="project" value="InterPro"/>
</dbReference>
<keyword evidence="4 6" id="KW-1133">Transmembrane helix</keyword>
<feature type="transmembrane region" description="Helical" evidence="6">
    <location>
        <begin position="333"/>
        <end position="350"/>
    </location>
</feature>
<evidence type="ECO:0000313" key="9">
    <source>
        <dbReference type="WBParaSite" id="Pan_g2794.t1"/>
    </source>
</evidence>
<dbReference type="InterPro" id="IPR036259">
    <property type="entry name" value="MFS_trans_sf"/>
</dbReference>
<comment type="subcellular location">
    <subcellularLocation>
        <location evidence="1">Membrane</location>
        <topology evidence="1">Multi-pass membrane protein</topology>
    </subcellularLocation>
</comment>
<feature type="transmembrane region" description="Helical" evidence="6">
    <location>
        <begin position="109"/>
        <end position="124"/>
    </location>
</feature>
<evidence type="ECO:0000256" key="4">
    <source>
        <dbReference type="ARBA" id="ARBA00022989"/>
    </source>
</evidence>
<dbReference type="PANTHER" id="PTHR23504">
    <property type="entry name" value="MAJOR FACILITATOR SUPERFAMILY DOMAIN-CONTAINING PROTEIN 10"/>
    <property type="match status" value="1"/>
</dbReference>
<feature type="transmembrane region" description="Helical" evidence="6">
    <location>
        <begin position="273"/>
        <end position="293"/>
    </location>
</feature>
<keyword evidence="8" id="KW-1185">Reference proteome</keyword>
<dbReference type="PANTHER" id="PTHR23504:SF31">
    <property type="entry name" value="MAJOR FACILITATOR SUPERFAMILY DOMAIN-CONTAINING PROTEIN 10"/>
    <property type="match status" value="1"/>
</dbReference>
<organism evidence="8 9">
    <name type="scientific">Panagrellus redivivus</name>
    <name type="common">Microworm</name>
    <dbReference type="NCBI Taxonomy" id="6233"/>
    <lineage>
        <taxon>Eukaryota</taxon>
        <taxon>Metazoa</taxon>
        <taxon>Ecdysozoa</taxon>
        <taxon>Nematoda</taxon>
        <taxon>Chromadorea</taxon>
        <taxon>Rhabditida</taxon>
        <taxon>Tylenchina</taxon>
        <taxon>Panagrolaimomorpha</taxon>
        <taxon>Panagrolaimoidea</taxon>
        <taxon>Panagrolaimidae</taxon>
        <taxon>Panagrellus</taxon>
    </lineage>
</organism>
<dbReference type="FunFam" id="1.20.1250.20:FF:000223">
    <property type="entry name" value="Major facilitator superfamily domain-containing protein"/>
    <property type="match status" value="1"/>
</dbReference>
<dbReference type="GO" id="GO:0031526">
    <property type="term" value="C:brush border membrane"/>
    <property type="evidence" value="ECO:0007669"/>
    <property type="project" value="TreeGrafter"/>
</dbReference>
<name>A0A7E4ZY20_PANRE</name>
<feature type="transmembrane region" description="Helical" evidence="6">
    <location>
        <begin position="76"/>
        <end position="97"/>
    </location>
</feature>
<feature type="domain" description="Major facilitator superfamily (MFS) profile" evidence="7">
    <location>
        <begin position="28"/>
        <end position="443"/>
    </location>
</feature>
<accession>A0A7E4ZY20</accession>
<proteinExistence type="predicted"/>
<dbReference type="AlphaFoldDB" id="A0A7E4ZY20"/>
<feature type="transmembrane region" description="Helical" evidence="6">
    <location>
        <begin position="356"/>
        <end position="378"/>
    </location>
</feature>
<keyword evidence="5 6" id="KW-0472">Membrane</keyword>
<reference evidence="8" key="1">
    <citation type="journal article" date="2013" name="Genetics">
        <title>The draft genome and transcriptome of Panagrellus redivivus are shaped by the harsh demands of a free-living lifestyle.</title>
        <authorList>
            <person name="Srinivasan J."/>
            <person name="Dillman A.R."/>
            <person name="Macchietto M.G."/>
            <person name="Heikkinen L."/>
            <person name="Lakso M."/>
            <person name="Fracchia K.M."/>
            <person name="Antoshechkin I."/>
            <person name="Mortazavi A."/>
            <person name="Wong G."/>
            <person name="Sternberg P.W."/>
        </authorList>
    </citation>
    <scope>NUCLEOTIDE SEQUENCE [LARGE SCALE GENOMIC DNA]</scope>
    <source>
        <strain evidence="8">MT8872</strain>
    </source>
</reference>
<feature type="transmembrane region" description="Helical" evidence="6">
    <location>
        <begin position="166"/>
        <end position="190"/>
    </location>
</feature>
<dbReference type="Gene3D" id="1.20.1250.20">
    <property type="entry name" value="MFS general substrate transporter like domains"/>
    <property type="match status" value="1"/>
</dbReference>
<keyword evidence="3 6" id="KW-0812">Transmembrane</keyword>
<feature type="transmembrane region" description="Helical" evidence="6">
    <location>
        <begin position="399"/>
        <end position="416"/>
    </location>
</feature>
<evidence type="ECO:0000259" key="7">
    <source>
        <dbReference type="PROSITE" id="PS50850"/>
    </source>
</evidence>
<dbReference type="Proteomes" id="UP000492821">
    <property type="component" value="Unassembled WGS sequence"/>
</dbReference>
<evidence type="ECO:0000313" key="8">
    <source>
        <dbReference type="Proteomes" id="UP000492821"/>
    </source>
</evidence>
<dbReference type="InterPro" id="IPR011701">
    <property type="entry name" value="MFS"/>
</dbReference>
<feature type="transmembrane region" description="Helical" evidence="6">
    <location>
        <begin position="12"/>
        <end position="34"/>
    </location>
</feature>
<evidence type="ECO:0000256" key="3">
    <source>
        <dbReference type="ARBA" id="ARBA00022692"/>
    </source>
</evidence>
<feature type="transmembrane region" description="Helical" evidence="6">
    <location>
        <begin position="422"/>
        <end position="440"/>
    </location>
</feature>